<dbReference type="AlphaFoldDB" id="A0A4R5C0X8"/>
<evidence type="ECO:0000313" key="2">
    <source>
        <dbReference type="Proteomes" id="UP000294513"/>
    </source>
</evidence>
<dbReference type="GO" id="GO:0008237">
    <property type="term" value="F:metallopeptidase activity"/>
    <property type="evidence" value="ECO:0007669"/>
    <property type="project" value="InterPro"/>
</dbReference>
<name>A0A4R5C0X8_9ACTN</name>
<dbReference type="EMBL" id="SMKU01000051">
    <property type="protein sequence ID" value="TDD90404.1"/>
    <property type="molecule type" value="Genomic_DNA"/>
</dbReference>
<organism evidence="1 2">
    <name type="scientific">Actinomadura rubrisoli</name>
    <dbReference type="NCBI Taxonomy" id="2530368"/>
    <lineage>
        <taxon>Bacteria</taxon>
        <taxon>Bacillati</taxon>
        <taxon>Actinomycetota</taxon>
        <taxon>Actinomycetes</taxon>
        <taxon>Streptosporangiales</taxon>
        <taxon>Thermomonosporaceae</taxon>
        <taxon>Actinomadura</taxon>
    </lineage>
</organism>
<sequence>MDAMADDFTDLVLFPHCDVHAVLDGAKPLTLKVFRRRRHESNPRRYRLDPNPVTDAVYEFMAPHRDPGKRFDGLPTVDPATGQVTATEPGVYLFQIRAGDDYIVGRLQVHNRIMNWWFGNNSITTALDPEIYHAQPTLYARFINEPTGTDLVGDITGHGYVALTPDHPDTVVVNEHGRLRGVAVTDPDGVHHPVSITGNYRDMVRSLAVRVVDYGKVRTDLDASLRNNVSQSSELQNILFLPEGFTDAEKTKFYEFAYRATDLIFDNATPRHEPYGLLREHFNVFNSFVPSEENGVTCGFRVTDRATGRVPTGLAIPFDMRVNSKKPKLYTMAALVARVGLPQRNEAREHLAELWNRQGLPDFDPTRVDGETVDAWKGLQCTGMLHVRDTVFGLVLGGRFADRASGKSTATNPAVVKPALDRSSEAMTRFIGRVYEFYTTALNRHLGFDPRRHPPELYANSRRPNPDNSVLRLAAGLKFKGESGTLYDIGKAWFFDDSVFQRSRGLVGLIVYDYLSGGTNMNGLTIAAQTVASKNRVVYEYGGPSDGIDPQRMFRKIPKFAEEPDGLADTIAHEFGHSFNLGDEYEEFDGDAPEYDLPWDNVTLYSSIRSNSPPPRAIDPAKVEWLKLPAILISSTLSADSQERNNGIEVNVGALDIGAWIFAQLRQFPVRLQNFDPRPNGRQFPFPTTPQQQLNGLVVVDNDVTRGTIVLGGSALPPRPFPTFKKGSAVFVPMQDGAGKEIPVVRKSVLKFLQEHRTPLNKNREHFHFSEEADVPVRIPGQRKPAQPSTMIGVFEGADHFAGAAYRPAGACKMRNSSARDDYSAFCFVCKWLIVNRIDPGFHALVRGMFYPEHNHD</sequence>
<dbReference type="InterPro" id="IPR024079">
    <property type="entry name" value="MetalloPept_cat_dom_sf"/>
</dbReference>
<keyword evidence="2" id="KW-1185">Reference proteome</keyword>
<proteinExistence type="predicted"/>
<dbReference type="OrthoDB" id="3655355at2"/>
<dbReference type="Proteomes" id="UP000294513">
    <property type="component" value="Unassembled WGS sequence"/>
</dbReference>
<reference evidence="1 2" key="1">
    <citation type="submission" date="2019-03" db="EMBL/GenBank/DDBJ databases">
        <title>Draft genome sequences of novel Actinobacteria.</title>
        <authorList>
            <person name="Sahin N."/>
            <person name="Ay H."/>
            <person name="Saygin H."/>
        </authorList>
    </citation>
    <scope>NUCLEOTIDE SEQUENCE [LARGE SCALE GENOMIC DNA]</scope>
    <source>
        <strain evidence="1 2">H3C3</strain>
    </source>
</reference>
<gene>
    <name evidence="1" type="ORF">E1298_13165</name>
</gene>
<dbReference type="Gene3D" id="3.40.390.10">
    <property type="entry name" value="Collagenase (Catalytic Domain)"/>
    <property type="match status" value="3"/>
</dbReference>
<protein>
    <submittedName>
        <fullName evidence="1">Uncharacterized protein</fullName>
    </submittedName>
</protein>
<evidence type="ECO:0000313" key="1">
    <source>
        <dbReference type="EMBL" id="TDD90404.1"/>
    </source>
</evidence>
<dbReference type="RefSeq" id="WP_131892811.1">
    <property type="nucleotide sequence ID" value="NZ_SMKU01000051.1"/>
</dbReference>
<comment type="caution">
    <text evidence="1">The sequence shown here is derived from an EMBL/GenBank/DDBJ whole genome shotgun (WGS) entry which is preliminary data.</text>
</comment>
<accession>A0A4R5C0X8</accession>